<reference evidence="3" key="1">
    <citation type="journal article" date="2013" name="Nature">
        <title>Pan genome of the phytoplankton Emiliania underpins its global distribution.</title>
        <authorList>
            <person name="Read B.A."/>
            <person name="Kegel J."/>
            <person name="Klute M.J."/>
            <person name="Kuo A."/>
            <person name="Lefebvre S.C."/>
            <person name="Maumus F."/>
            <person name="Mayer C."/>
            <person name="Miller J."/>
            <person name="Monier A."/>
            <person name="Salamov A."/>
            <person name="Young J."/>
            <person name="Aguilar M."/>
            <person name="Claverie J.M."/>
            <person name="Frickenhaus S."/>
            <person name="Gonzalez K."/>
            <person name="Herman E.K."/>
            <person name="Lin Y.C."/>
            <person name="Napier J."/>
            <person name="Ogata H."/>
            <person name="Sarno A.F."/>
            <person name="Shmutz J."/>
            <person name="Schroeder D."/>
            <person name="de Vargas C."/>
            <person name="Verret F."/>
            <person name="von Dassow P."/>
            <person name="Valentin K."/>
            <person name="Van de Peer Y."/>
            <person name="Wheeler G."/>
            <person name="Dacks J.B."/>
            <person name="Delwiche C.F."/>
            <person name="Dyhrman S.T."/>
            <person name="Glockner G."/>
            <person name="John U."/>
            <person name="Richards T."/>
            <person name="Worden A.Z."/>
            <person name="Zhang X."/>
            <person name="Grigoriev I.V."/>
            <person name="Allen A.E."/>
            <person name="Bidle K."/>
            <person name="Borodovsky M."/>
            <person name="Bowler C."/>
            <person name="Brownlee C."/>
            <person name="Cock J.M."/>
            <person name="Elias M."/>
            <person name="Gladyshev V.N."/>
            <person name="Groth M."/>
            <person name="Guda C."/>
            <person name="Hadaegh A."/>
            <person name="Iglesias-Rodriguez M.D."/>
            <person name="Jenkins J."/>
            <person name="Jones B.M."/>
            <person name="Lawson T."/>
            <person name="Leese F."/>
            <person name="Lindquist E."/>
            <person name="Lobanov A."/>
            <person name="Lomsadze A."/>
            <person name="Malik S.B."/>
            <person name="Marsh M.E."/>
            <person name="Mackinder L."/>
            <person name="Mock T."/>
            <person name="Mueller-Roeber B."/>
            <person name="Pagarete A."/>
            <person name="Parker M."/>
            <person name="Probert I."/>
            <person name="Quesneville H."/>
            <person name="Raines C."/>
            <person name="Rensing S.A."/>
            <person name="Riano-Pachon D.M."/>
            <person name="Richier S."/>
            <person name="Rokitta S."/>
            <person name="Shiraiwa Y."/>
            <person name="Soanes D.M."/>
            <person name="van der Giezen M."/>
            <person name="Wahlund T.M."/>
            <person name="Williams B."/>
            <person name="Wilson W."/>
            <person name="Wolfe G."/>
            <person name="Wurch L.L."/>
        </authorList>
    </citation>
    <scope>NUCLEOTIDE SEQUENCE</scope>
</reference>
<dbReference type="Pfam" id="PF00024">
    <property type="entry name" value="PAN_1"/>
    <property type="match status" value="2"/>
</dbReference>
<dbReference type="KEGG" id="ehx:EMIHUDRAFT_235466"/>
<dbReference type="Proteomes" id="UP000013827">
    <property type="component" value="Unassembled WGS sequence"/>
</dbReference>
<sequence length="124" mass="12757">MPSPPIETAQLLAAQTVELPTSPALGKVQRSCSRGLASLQASGAPDLELTSEPDASACQARCAGTSGCAYFTWWSGDGGCHLQDANASPILTTETNVAACQARCASTTICAFFTFWTGDGGCHL</sequence>
<dbReference type="AlphaFoldDB" id="A0A0D3JVS7"/>
<proteinExistence type="predicted"/>
<keyword evidence="3" id="KW-1185">Reference proteome</keyword>
<evidence type="ECO:0000313" key="2">
    <source>
        <dbReference type="EnsemblProtists" id="EOD27612"/>
    </source>
</evidence>
<accession>A0A0D3JVS7</accession>
<dbReference type="EnsemblProtists" id="EOD27612">
    <property type="protein sequence ID" value="EOD27612"/>
    <property type="gene ID" value="EMIHUDRAFT_235466"/>
</dbReference>
<dbReference type="HOGENOM" id="CLU_2008232_0_0_1"/>
<dbReference type="RefSeq" id="XP_005780041.1">
    <property type="nucleotide sequence ID" value="XM_005779984.1"/>
</dbReference>
<dbReference type="PROSITE" id="PS50948">
    <property type="entry name" value="PAN"/>
    <property type="match status" value="1"/>
</dbReference>
<evidence type="ECO:0000259" key="1">
    <source>
        <dbReference type="PROSITE" id="PS50948"/>
    </source>
</evidence>
<dbReference type="Gene3D" id="3.50.4.10">
    <property type="entry name" value="Hepatocyte Growth Factor"/>
    <property type="match status" value="2"/>
</dbReference>
<dbReference type="InterPro" id="IPR003609">
    <property type="entry name" value="Pan_app"/>
</dbReference>
<reference evidence="2" key="2">
    <citation type="submission" date="2024-10" db="UniProtKB">
        <authorList>
            <consortium name="EnsemblProtists"/>
        </authorList>
    </citation>
    <scope>IDENTIFICATION</scope>
</reference>
<dbReference type="PaxDb" id="2903-EOD27612"/>
<dbReference type="GeneID" id="17273156"/>
<name>A0A0D3JVS7_EMIH1</name>
<evidence type="ECO:0000313" key="3">
    <source>
        <dbReference type="Proteomes" id="UP000013827"/>
    </source>
</evidence>
<organism evidence="2 3">
    <name type="scientific">Emiliania huxleyi (strain CCMP1516)</name>
    <dbReference type="NCBI Taxonomy" id="280463"/>
    <lineage>
        <taxon>Eukaryota</taxon>
        <taxon>Haptista</taxon>
        <taxon>Haptophyta</taxon>
        <taxon>Prymnesiophyceae</taxon>
        <taxon>Isochrysidales</taxon>
        <taxon>Noelaerhabdaceae</taxon>
        <taxon>Emiliania</taxon>
    </lineage>
</organism>
<feature type="domain" description="Apple" evidence="1">
    <location>
        <begin position="68"/>
        <end position="124"/>
    </location>
</feature>
<protein>
    <recommendedName>
        <fullName evidence="1">Apple domain-containing protein</fullName>
    </recommendedName>
</protein>